<evidence type="ECO:0000256" key="4">
    <source>
        <dbReference type="ARBA" id="ARBA00023004"/>
    </source>
</evidence>
<dbReference type="InParanoid" id="A0A448YQ96"/>
<comment type="similarity">
    <text evidence="1 5">Belongs to the iron/ascorbate-dependent oxidoreductase family.</text>
</comment>
<dbReference type="GO" id="GO:0016491">
    <property type="term" value="F:oxidoreductase activity"/>
    <property type="evidence" value="ECO:0007669"/>
    <property type="project" value="UniProtKB-KW"/>
</dbReference>
<keyword evidence="2 5" id="KW-0479">Metal-binding</keyword>
<keyword evidence="3 5" id="KW-0560">Oxidoreductase</keyword>
<proteinExistence type="inferred from homology"/>
<evidence type="ECO:0000259" key="6">
    <source>
        <dbReference type="PROSITE" id="PS51471"/>
    </source>
</evidence>
<dbReference type="GO" id="GO:0046872">
    <property type="term" value="F:metal ion binding"/>
    <property type="evidence" value="ECO:0007669"/>
    <property type="project" value="UniProtKB-KW"/>
</dbReference>
<name>A0A448YQ96_BRENA</name>
<dbReference type="PANTHER" id="PTHR10209:SF867">
    <property type="entry name" value="2-OXOGLUTARATE (2OG) AND FE(II)-DEPENDENT OXYGENASE SUPERFAMILY PROTEIN"/>
    <property type="match status" value="1"/>
</dbReference>
<sequence length="408" mass="46945">MSSSDWKAAIAEHKVDPKVKAEARKKFHFRPSEDAPTSKIAPENTVQLEAIDLSKYKEGEEGLPARKELADQLEGAVTKYGFFKVTNFAPKELLEQLFSLSQSTFEEPDEVKKQFFAGEHNLPHEKNRPLGVVRGSGYKPAGFWKYTENKTPDNVEFFNIRNFTQFDTFFNKTEYPEFIKANLDDIAYYFNYVHHEVLRKVLNLIDLILELPEGFLYENYFSVVQGDLANSPDGSARFLLYRKVTDEYNEKTGNIWMRGHADQDALTFLLSQPILSLQIRDHDTNQWKYVTHTPGALIVNIGDMFSQISGGYFKSSIHRVVTAPEDQRQYDRNTALYFCNPVPTTYLDPDAVHSPKLDRLGYKRDAKLERITAAQWDDKKGEFFNRVSENRTKDFTLFGRPTVGSLVV</sequence>
<dbReference type="AlphaFoldDB" id="A0A448YQ96"/>
<dbReference type="InterPro" id="IPR044861">
    <property type="entry name" value="IPNS-like_FE2OG_OXY"/>
</dbReference>
<dbReference type="STRING" id="13370.A0A448YQ96"/>
<dbReference type="PROSITE" id="PS51471">
    <property type="entry name" value="FE2OG_OXY"/>
    <property type="match status" value="1"/>
</dbReference>
<evidence type="ECO:0000313" key="7">
    <source>
        <dbReference type="EMBL" id="VEU23109.1"/>
    </source>
</evidence>
<evidence type="ECO:0000256" key="1">
    <source>
        <dbReference type="ARBA" id="ARBA00008056"/>
    </source>
</evidence>
<feature type="domain" description="Fe2OG dioxygenase" evidence="6">
    <location>
        <begin position="232"/>
        <end position="341"/>
    </location>
</feature>
<reference evidence="7 8" key="1">
    <citation type="submission" date="2018-12" db="EMBL/GenBank/DDBJ databases">
        <authorList>
            <person name="Tiukova I."/>
            <person name="Dainat J."/>
        </authorList>
    </citation>
    <scope>NUCLEOTIDE SEQUENCE [LARGE SCALE GENOMIC DNA]</scope>
</reference>
<dbReference type="Pfam" id="PF14226">
    <property type="entry name" value="DIOX_N"/>
    <property type="match status" value="1"/>
</dbReference>
<keyword evidence="8" id="KW-1185">Reference proteome</keyword>
<dbReference type="InterPro" id="IPR005123">
    <property type="entry name" value="Oxoglu/Fe-dep_dioxygenase_dom"/>
</dbReference>
<organism evidence="7 8">
    <name type="scientific">Brettanomyces naardenensis</name>
    <name type="common">Yeast</name>
    <dbReference type="NCBI Taxonomy" id="13370"/>
    <lineage>
        <taxon>Eukaryota</taxon>
        <taxon>Fungi</taxon>
        <taxon>Dikarya</taxon>
        <taxon>Ascomycota</taxon>
        <taxon>Saccharomycotina</taxon>
        <taxon>Pichiomycetes</taxon>
        <taxon>Pichiales</taxon>
        <taxon>Pichiaceae</taxon>
        <taxon>Brettanomyces</taxon>
    </lineage>
</organism>
<dbReference type="GO" id="GO:0044283">
    <property type="term" value="P:small molecule biosynthetic process"/>
    <property type="evidence" value="ECO:0007669"/>
    <property type="project" value="UniProtKB-ARBA"/>
</dbReference>
<dbReference type="OrthoDB" id="406156at2759"/>
<dbReference type="Gene3D" id="2.60.120.330">
    <property type="entry name" value="B-lactam Antibiotic, Isopenicillin N Synthase, Chain"/>
    <property type="match status" value="1"/>
</dbReference>
<evidence type="ECO:0000256" key="5">
    <source>
        <dbReference type="RuleBase" id="RU003682"/>
    </source>
</evidence>
<dbReference type="EMBL" id="CAACVR010000034">
    <property type="protein sequence ID" value="VEU23109.1"/>
    <property type="molecule type" value="Genomic_DNA"/>
</dbReference>
<evidence type="ECO:0000313" key="8">
    <source>
        <dbReference type="Proteomes" id="UP000290900"/>
    </source>
</evidence>
<gene>
    <name evidence="7" type="ORF">BRENAR_LOCUS3840</name>
</gene>
<accession>A0A448YQ96</accession>
<dbReference type="Proteomes" id="UP000290900">
    <property type="component" value="Unassembled WGS sequence"/>
</dbReference>
<dbReference type="SUPFAM" id="SSF51197">
    <property type="entry name" value="Clavaminate synthase-like"/>
    <property type="match status" value="1"/>
</dbReference>
<evidence type="ECO:0000256" key="2">
    <source>
        <dbReference type="ARBA" id="ARBA00022723"/>
    </source>
</evidence>
<protein>
    <submittedName>
        <fullName evidence="7">DEKNAAC104107</fullName>
    </submittedName>
</protein>
<dbReference type="Pfam" id="PF03171">
    <property type="entry name" value="2OG-FeII_Oxy"/>
    <property type="match status" value="1"/>
</dbReference>
<keyword evidence="4 5" id="KW-0408">Iron</keyword>
<evidence type="ECO:0000256" key="3">
    <source>
        <dbReference type="ARBA" id="ARBA00023002"/>
    </source>
</evidence>
<dbReference type="PANTHER" id="PTHR10209">
    <property type="entry name" value="OXIDOREDUCTASE, 2OG-FE II OXYGENASE FAMILY PROTEIN"/>
    <property type="match status" value="1"/>
</dbReference>
<dbReference type="InterPro" id="IPR027443">
    <property type="entry name" value="IPNS-like_sf"/>
</dbReference>
<dbReference type="InterPro" id="IPR026992">
    <property type="entry name" value="DIOX_N"/>
</dbReference>